<dbReference type="PROSITE" id="PS00285">
    <property type="entry name" value="POTATO_INHIBITOR"/>
    <property type="match status" value="1"/>
</dbReference>
<dbReference type="InterPro" id="IPR036354">
    <property type="entry name" value="Prot_inh_pot1_sf"/>
</dbReference>
<feature type="compositionally biased region" description="Polar residues" evidence="4">
    <location>
        <begin position="7"/>
        <end position="20"/>
    </location>
</feature>
<evidence type="ECO:0000256" key="2">
    <source>
        <dbReference type="ARBA" id="ARBA00022690"/>
    </source>
</evidence>
<dbReference type="PaxDb" id="3880-AES69027"/>
<dbReference type="Proteomes" id="UP000002051">
    <property type="component" value="Chromosome 3"/>
</dbReference>
<evidence type="ECO:0000256" key="3">
    <source>
        <dbReference type="ARBA" id="ARBA00022900"/>
    </source>
</evidence>
<dbReference type="PANTHER" id="PTHR33091:SF29">
    <property type="entry name" value="SUBTILISIN INHIBITOR 1"/>
    <property type="match status" value="1"/>
</dbReference>
<sequence>MTEEKQGQGTNPPHEQPNESLLRTYNQRLRRNNPTKTSWPELVGVTVEEAKRKIKEEMSEVKIEVVSPGSCVTFDLRYDRVRLYVDEFNNVFSTPKIG</sequence>
<dbReference type="eggNOG" id="ENOG502S7EY">
    <property type="taxonomic scope" value="Eukaryota"/>
</dbReference>
<dbReference type="PRINTS" id="PR00292">
    <property type="entry name" value="POTATOINHBTR"/>
</dbReference>
<dbReference type="KEGG" id="mtr:11417721"/>
<dbReference type="PANTHER" id="PTHR33091">
    <property type="entry name" value="PROTEIN, PUTATIVE, EXPRESSED-RELATED"/>
    <property type="match status" value="1"/>
</dbReference>
<evidence type="ECO:0000256" key="4">
    <source>
        <dbReference type="SAM" id="MobiDB-lite"/>
    </source>
</evidence>
<organism evidence="5 7">
    <name type="scientific">Medicago truncatula</name>
    <name type="common">Barrel medic</name>
    <name type="synonym">Medicago tribuloides</name>
    <dbReference type="NCBI Taxonomy" id="3880"/>
    <lineage>
        <taxon>Eukaryota</taxon>
        <taxon>Viridiplantae</taxon>
        <taxon>Streptophyta</taxon>
        <taxon>Embryophyta</taxon>
        <taxon>Tracheophyta</taxon>
        <taxon>Spermatophyta</taxon>
        <taxon>Magnoliopsida</taxon>
        <taxon>eudicotyledons</taxon>
        <taxon>Gunneridae</taxon>
        <taxon>Pentapetalae</taxon>
        <taxon>rosids</taxon>
        <taxon>fabids</taxon>
        <taxon>Fabales</taxon>
        <taxon>Fabaceae</taxon>
        <taxon>Papilionoideae</taxon>
        <taxon>50 kb inversion clade</taxon>
        <taxon>NPAAA clade</taxon>
        <taxon>Hologalegina</taxon>
        <taxon>IRL clade</taxon>
        <taxon>Trifolieae</taxon>
        <taxon>Medicago</taxon>
    </lineage>
</organism>
<dbReference type="GO" id="GO:0004867">
    <property type="term" value="F:serine-type endopeptidase inhibitor activity"/>
    <property type="evidence" value="ECO:0007669"/>
    <property type="project" value="UniProtKB-KW"/>
</dbReference>
<dbReference type="OMA" id="MPRATIH"/>
<keyword evidence="2" id="KW-0646">Protease inhibitor</keyword>
<dbReference type="OrthoDB" id="1416380at2759"/>
<protein>
    <submittedName>
        <fullName evidence="5">Subtilisin inhibitor 1</fullName>
    </submittedName>
</protein>
<dbReference type="AlphaFoldDB" id="G7IW84"/>
<dbReference type="SUPFAM" id="SSF54654">
    <property type="entry name" value="CI-2 family of serine protease inhibitors"/>
    <property type="match status" value="1"/>
</dbReference>
<dbReference type="STRING" id="3880.G7IW84"/>
<dbReference type="InterPro" id="IPR000864">
    <property type="entry name" value="Prot_inh_pot1"/>
</dbReference>
<keyword evidence="3" id="KW-0722">Serine protease inhibitor</keyword>
<accession>G7IW84</accession>
<name>G7IW84_MEDTR</name>
<dbReference type="MEROPS" id="I13.007"/>
<dbReference type="Pfam" id="PF00280">
    <property type="entry name" value="potato_inhibit"/>
    <property type="match status" value="1"/>
</dbReference>
<dbReference type="EMBL" id="CM001219">
    <property type="protein sequence ID" value="AES69027.1"/>
    <property type="molecule type" value="Genomic_DNA"/>
</dbReference>
<evidence type="ECO:0000313" key="6">
    <source>
        <dbReference type="EnsemblPlants" id="AES69027"/>
    </source>
</evidence>
<evidence type="ECO:0000313" key="5">
    <source>
        <dbReference type="EMBL" id="AES69027.1"/>
    </source>
</evidence>
<feature type="region of interest" description="Disordered" evidence="4">
    <location>
        <begin position="1"/>
        <end position="20"/>
    </location>
</feature>
<dbReference type="HOGENOM" id="CLU_158942_1_0_1"/>
<keyword evidence="7" id="KW-1185">Reference proteome</keyword>
<dbReference type="Gene3D" id="3.30.10.10">
    <property type="entry name" value="Trypsin Inhibitor V, subunit A"/>
    <property type="match status" value="1"/>
</dbReference>
<dbReference type="EnsemblPlants" id="AES69027">
    <property type="protein sequence ID" value="AES69027"/>
    <property type="gene ID" value="MTR_3g020800"/>
</dbReference>
<reference evidence="6" key="3">
    <citation type="submission" date="2015-04" db="UniProtKB">
        <authorList>
            <consortium name="EnsemblPlants"/>
        </authorList>
    </citation>
    <scope>IDENTIFICATION</scope>
    <source>
        <strain evidence="6">cv. Jemalong A17</strain>
    </source>
</reference>
<proteinExistence type="inferred from homology"/>
<dbReference type="GO" id="GO:0009611">
    <property type="term" value="P:response to wounding"/>
    <property type="evidence" value="ECO:0007669"/>
    <property type="project" value="InterPro"/>
</dbReference>
<evidence type="ECO:0000256" key="1">
    <source>
        <dbReference type="ARBA" id="ARBA00008210"/>
    </source>
</evidence>
<reference evidence="5 7" key="1">
    <citation type="journal article" date="2011" name="Nature">
        <title>The Medicago genome provides insight into the evolution of rhizobial symbioses.</title>
        <authorList>
            <person name="Young N.D."/>
            <person name="Debelle F."/>
            <person name="Oldroyd G.E."/>
            <person name="Geurts R."/>
            <person name="Cannon S.B."/>
            <person name="Udvardi M.K."/>
            <person name="Benedito V.A."/>
            <person name="Mayer K.F."/>
            <person name="Gouzy J."/>
            <person name="Schoof H."/>
            <person name="Van de Peer Y."/>
            <person name="Proost S."/>
            <person name="Cook D.R."/>
            <person name="Meyers B.C."/>
            <person name="Spannagl M."/>
            <person name="Cheung F."/>
            <person name="De Mita S."/>
            <person name="Krishnakumar V."/>
            <person name="Gundlach H."/>
            <person name="Zhou S."/>
            <person name="Mudge J."/>
            <person name="Bharti A.K."/>
            <person name="Murray J.D."/>
            <person name="Naoumkina M.A."/>
            <person name="Rosen B."/>
            <person name="Silverstein K.A."/>
            <person name="Tang H."/>
            <person name="Rombauts S."/>
            <person name="Zhao P.X."/>
            <person name="Zhou P."/>
            <person name="Barbe V."/>
            <person name="Bardou P."/>
            <person name="Bechner M."/>
            <person name="Bellec A."/>
            <person name="Berger A."/>
            <person name="Berges H."/>
            <person name="Bidwell S."/>
            <person name="Bisseling T."/>
            <person name="Choisne N."/>
            <person name="Couloux A."/>
            <person name="Denny R."/>
            <person name="Deshpande S."/>
            <person name="Dai X."/>
            <person name="Doyle J.J."/>
            <person name="Dudez A.M."/>
            <person name="Farmer A.D."/>
            <person name="Fouteau S."/>
            <person name="Franken C."/>
            <person name="Gibelin C."/>
            <person name="Gish J."/>
            <person name="Goldstein S."/>
            <person name="Gonzalez A.J."/>
            <person name="Green P.J."/>
            <person name="Hallab A."/>
            <person name="Hartog M."/>
            <person name="Hua A."/>
            <person name="Humphray S.J."/>
            <person name="Jeong D.H."/>
            <person name="Jing Y."/>
            <person name="Jocker A."/>
            <person name="Kenton S.M."/>
            <person name="Kim D.J."/>
            <person name="Klee K."/>
            <person name="Lai H."/>
            <person name="Lang C."/>
            <person name="Lin S."/>
            <person name="Macmil S.L."/>
            <person name="Magdelenat G."/>
            <person name="Matthews L."/>
            <person name="McCorrison J."/>
            <person name="Monaghan E.L."/>
            <person name="Mun J.H."/>
            <person name="Najar F.Z."/>
            <person name="Nicholson C."/>
            <person name="Noirot C."/>
            <person name="O'Bleness M."/>
            <person name="Paule C.R."/>
            <person name="Poulain J."/>
            <person name="Prion F."/>
            <person name="Qin B."/>
            <person name="Qu C."/>
            <person name="Retzel E.F."/>
            <person name="Riddle C."/>
            <person name="Sallet E."/>
            <person name="Samain S."/>
            <person name="Samson N."/>
            <person name="Sanders I."/>
            <person name="Saurat O."/>
            <person name="Scarpelli C."/>
            <person name="Schiex T."/>
            <person name="Segurens B."/>
            <person name="Severin A.J."/>
            <person name="Sherrier D.J."/>
            <person name="Shi R."/>
            <person name="Sims S."/>
            <person name="Singer S.R."/>
            <person name="Sinharoy S."/>
            <person name="Sterck L."/>
            <person name="Viollet A."/>
            <person name="Wang B.B."/>
            <person name="Wang K."/>
            <person name="Wang M."/>
            <person name="Wang X."/>
            <person name="Warfsmann J."/>
            <person name="Weissenbach J."/>
            <person name="White D.D."/>
            <person name="White J.D."/>
            <person name="Wiley G.B."/>
            <person name="Wincker P."/>
            <person name="Xing Y."/>
            <person name="Yang L."/>
            <person name="Yao Z."/>
            <person name="Ying F."/>
            <person name="Zhai J."/>
            <person name="Zhou L."/>
            <person name="Zuber A."/>
            <person name="Denarie J."/>
            <person name="Dixon R.A."/>
            <person name="May G.D."/>
            <person name="Schwartz D.C."/>
            <person name="Rogers J."/>
            <person name="Quetier F."/>
            <person name="Town C.D."/>
            <person name="Roe B.A."/>
        </authorList>
    </citation>
    <scope>NUCLEOTIDE SEQUENCE [LARGE SCALE GENOMIC DNA]</scope>
    <source>
        <strain evidence="5">A17</strain>
        <strain evidence="6 7">cv. Jemalong A17</strain>
    </source>
</reference>
<gene>
    <name evidence="6" type="primary">11417721</name>
    <name evidence="5" type="ordered locus">MTR_3g020800</name>
</gene>
<evidence type="ECO:0000313" key="7">
    <source>
        <dbReference type="Proteomes" id="UP000002051"/>
    </source>
</evidence>
<reference evidence="5 7" key="2">
    <citation type="journal article" date="2014" name="BMC Genomics">
        <title>An improved genome release (version Mt4.0) for the model legume Medicago truncatula.</title>
        <authorList>
            <person name="Tang H."/>
            <person name="Krishnakumar V."/>
            <person name="Bidwell S."/>
            <person name="Rosen B."/>
            <person name="Chan A."/>
            <person name="Zhou S."/>
            <person name="Gentzbittel L."/>
            <person name="Childs K.L."/>
            <person name="Yandell M."/>
            <person name="Gundlach H."/>
            <person name="Mayer K.F."/>
            <person name="Schwartz D.C."/>
            <person name="Town C.D."/>
        </authorList>
    </citation>
    <scope>GENOME REANNOTATION</scope>
    <source>
        <strain evidence="6 7">cv. Jemalong A17</strain>
    </source>
</reference>
<comment type="similarity">
    <text evidence="1">Belongs to the protease inhibitor I13 (potato type I serine protease inhibitor) family.</text>
</comment>